<dbReference type="GO" id="GO:0004526">
    <property type="term" value="F:ribonuclease P activity"/>
    <property type="evidence" value="ECO:0007669"/>
    <property type="project" value="UniProtKB-UniRule"/>
</dbReference>
<reference evidence="8 9" key="1">
    <citation type="submission" date="2015-12" db="EMBL/GenBank/DDBJ databases">
        <title>Draft genome of Thermovenabulum gondwanense isolated from a red thermophilic microbial mat colonisisng an outflow channel of a bore well.</title>
        <authorList>
            <person name="Patel B.K."/>
        </authorList>
    </citation>
    <scope>NUCLEOTIDE SEQUENCE [LARGE SCALE GENOMIC DNA]</scope>
    <source>
        <strain evidence="8 9">R270</strain>
    </source>
</reference>
<comment type="function">
    <text evidence="6">RNaseP catalyzes the removal of the 5'-leader sequence from pre-tRNA to produce the mature 5'-terminus. It can also cleave other RNA substrates such as 4.5S RNA. The protein component plays an auxiliary but essential role in vivo by binding to the 5'-leader sequence and broadening the substrate specificity of the ribozyme.</text>
</comment>
<accession>A0A162MSR0</accession>
<organism evidence="8 9">
    <name type="scientific">Thermovenabulum gondwanense</name>
    <dbReference type="NCBI Taxonomy" id="520767"/>
    <lineage>
        <taxon>Bacteria</taxon>
        <taxon>Bacillati</taxon>
        <taxon>Bacillota</taxon>
        <taxon>Clostridia</taxon>
        <taxon>Thermosediminibacterales</taxon>
        <taxon>Thermosediminibacteraceae</taxon>
        <taxon>Thermovenabulum</taxon>
    </lineage>
</organism>
<dbReference type="EMBL" id="LOHZ01000022">
    <property type="protein sequence ID" value="KYO67246.1"/>
    <property type="molecule type" value="Genomic_DNA"/>
</dbReference>
<keyword evidence="4 6" id="KW-0378">Hydrolase</keyword>
<dbReference type="InterPro" id="IPR020568">
    <property type="entry name" value="Ribosomal_Su5_D2-typ_SF"/>
</dbReference>
<name>A0A162MSR0_9FIRM</name>
<evidence type="ECO:0000313" key="8">
    <source>
        <dbReference type="EMBL" id="KYO67246.1"/>
    </source>
</evidence>
<proteinExistence type="inferred from homology"/>
<dbReference type="RefSeq" id="WP_068747705.1">
    <property type="nucleotide sequence ID" value="NZ_LOHZ01000022.1"/>
</dbReference>
<keyword evidence="2 6" id="KW-0540">Nuclease</keyword>
<dbReference type="Proteomes" id="UP000075737">
    <property type="component" value="Unassembled WGS sequence"/>
</dbReference>
<keyword evidence="5 6" id="KW-0694">RNA-binding</keyword>
<sequence length="118" mass="14337">MEKRLRLTKNFEFNLVYKKGRRRVCPLFSMYAKKNRIGYSRFGISVSKKIGKSVVRNRVKRRLREILRRNYNKIKPGYDIVISAKSEITKYNYWEIESQVVDNLKKMELWVEQNEKIE</sequence>
<evidence type="ECO:0000256" key="2">
    <source>
        <dbReference type="ARBA" id="ARBA00022722"/>
    </source>
</evidence>
<dbReference type="OrthoDB" id="9810867at2"/>
<dbReference type="GO" id="GO:0000049">
    <property type="term" value="F:tRNA binding"/>
    <property type="evidence" value="ECO:0007669"/>
    <property type="project" value="UniProtKB-UniRule"/>
</dbReference>
<comment type="catalytic activity">
    <reaction evidence="6">
        <text>Endonucleolytic cleavage of RNA, removing 5'-extranucleotides from tRNA precursor.</text>
        <dbReference type="EC" id="3.1.26.5"/>
    </reaction>
</comment>
<dbReference type="SUPFAM" id="SSF54211">
    <property type="entry name" value="Ribosomal protein S5 domain 2-like"/>
    <property type="match status" value="1"/>
</dbReference>
<keyword evidence="3 6" id="KW-0255">Endonuclease</keyword>
<dbReference type="Gene3D" id="3.30.230.10">
    <property type="match status" value="1"/>
</dbReference>
<dbReference type="PANTHER" id="PTHR33992">
    <property type="entry name" value="RIBONUCLEASE P PROTEIN COMPONENT"/>
    <property type="match status" value="1"/>
</dbReference>
<evidence type="ECO:0000256" key="4">
    <source>
        <dbReference type="ARBA" id="ARBA00022801"/>
    </source>
</evidence>
<dbReference type="Pfam" id="PF00825">
    <property type="entry name" value="Ribonuclease_P"/>
    <property type="match status" value="1"/>
</dbReference>
<evidence type="ECO:0000256" key="1">
    <source>
        <dbReference type="ARBA" id="ARBA00022694"/>
    </source>
</evidence>
<gene>
    <name evidence="6 8" type="primary">rnpA</name>
    <name evidence="8" type="ORF">ATZ99_05320</name>
</gene>
<comment type="similarity">
    <text evidence="6">Belongs to the RnpA family.</text>
</comment>
<dbReference type="PANTHER" id="PTHR33992:SF1">
    <property type="entry name" value="RIBONUCLEASE P PROTEIN COMPONENT"/>
    <property type="match status" value="1"/>
</dbReference>
<evidence type="ECO:0000256" key="7">
    <source>
        <dbReference type="NCBIfam" id="TIGR00188"/>
    </source>
</evidence>
<dbReference type="AlphaFoldDB" id="A0A162MSR0"/>
<dbReference type="GO" id="GO:0001682">
    <property type="term" value="P:tRNA 5'-leader removal"/>
    <property type="evidence" value="ECO:0007669"/>
    <property type="project" value="UniProtKB-UniRule"/>
</dbReference>
<dbReference type="HAMAP" id="MF_00227">
    <property type="entry name" value="RNase_P"/>
    <property type="match status" value="1"/>
</dbReference>
<comment type="subunit">
    <text evidence="6">Consists of a catalytic RNA component (M1 or rnpB) and a protein subunit.</text>
</comment>
<dbReference type="NCBIfam" id="TIGR00188">
    <property type="entry name" value="rnpA"/>
    <property type="match status" value="1"/>
</dbReference>
<keyword evidence="1 6" id="KW-0819">tRNA processing</keyword>
<evidence type="ECO:0000256" key="3">
    <source>
        <dbReference type="ARBA" id="ARBA00022759"/>
    </source>
</evidence>
<comment type="caution">
    <text evidence="8">The sequence shown here is derived from an EMBL/GenBank/DDBJ whole genome shotgun (WGS) entry which is preliminary data.</text>
</comment>
<keyword evidence="9" id="KW-1185">Reference proteome</keyword>
<dbReference type="GO" id="GO:0030677">
    <property type="term" value="C:ribonuclease P complex"/>
    <property type="evidence" value="ECO:0007669"/>
    <property type="project" value="TreeGrafter"/>
</dbReference>
<dbReference type="InterPro" id="IPR014721">
    <property type="entry name" value="Ribsml_uS5_D2-typ_fold_subgr"/>
</dbReference>
<dbReference type="GO" id="GO:0042781">
    <property type="term" value="F:3'-tRNA processing endoribonuclease activity"/>
    <property type="evidence" value="ECO:0007669"/>
    <property type="project" value="TreeGrafter"/>
</dbReference>
<protein>
    <recommendedName>
        <fullName evidence="6 7">Ribonuclease P protein component</fullName>
        <shortName evidence="6">RNase P protein</shortName>
        <shortName evidence="6">RNaseP protein</shortName>
        <ecNumber evidence="6 7">3.1.26.5</ecNumber>
    </recommendedName>
    <alternativeName>
        <fullName evidence="6">Protein C5</fullName>
    </alternativeName>
</protein>
<evidence type="ECO:0000256" key="5">
    <source>
        <dbReference type="ARBA" id="ARBA00022884"/>
    </source>
</evidence>
<dbReference type="EC" id="3.1.26.5" evidence="6 7"/>
<dbReference type="InterPro" id="IPR000100">
    <property type="entry name" value="RNase_P"/>
</dbReference>
<dbReference type="STRING" id="520767.ATZ99_05320"/>
<dbReference type="PATRIC" id="fig|520767.4.peg.545"/>
<evidence type="ECO:0000313" key="9">
    <source>
        <dbReference type="Proteomes" id="UP000075737"/>
    </source>
</evidence>
<evidence type="ECO:0000256" key="6">
    <source>
        <dbReference type="HAMAP-Rule" id="MF_00227"/>
    </source>
</evidence>